<evidence type="ECO:0000256" key="2">
    <source>
        <dbReference type="ARBA" id="ARBA00023125"/>
    </source>
</evidence>
<dbReference type="InterPro" id="IPR009057">
    <property type="entry name" value="Homeodomain-like_sf"/>
</dbReference>
<sequence length="267" mass="31453">MDFQQLISLIPLMAHIEVHASSHTFECPPKHHQLIIVRSGHIQIHLLQQEPIVCAQAYAFHPEQGTYSIQVPKTRAAEYILITYRMFPEDYPWTLHGPLTTLSEFKIHYMIDELMRTTHDIHPLNLEEEAAHQFRKRMMLERILFIYLYESHLSEEKKSAAVSIEETLSYINEHYMVELTLPMLARRAAMSVGYFTVLFKKKTGTTLMDYLYDLRIEKAKKMFQQTDLLAKEVAQRVGFIDYFHFSKVFKKKTGLSPRVYLQQQNEI</sequence>
<dbReference type="STRING" id="1469647.BC351_20905"/>
<dbReference type="Gene3D" id="1.10.10.60">
    <property type="entry name" value="Homeodomain-like"/>
    <property type="match status" value="2"/>
</dbReference>
<evidence type="ECO:0000256" key="1">
    <source>
        <dbReference type="ARBA" id="ARBA00023015"/>
    </source>
</evidence>
<protein>
    <submittedName>
        <fullName evidence="5">AraC family transcriptional regulator</fullName>
    </submittedName>
</protein>
<dbReference type="RefSeq" id="WP_079410963.1">
    <property type="nucleotide sequence ID" value="NZ_MBTG01000007.1"/>
</dbReference>
<dbReference type="InterPro" id="IPR018060">
    <property type="entry name" value="HTH_AraC"/>
</dbReference>
<feature type="domain" description="HTH araC/xylS-type" evidence="4">
    <location>
        <begin position="165"/>
        <end position="263"/>
    </location>
</feature>
<dbReference type="SUPFAM" id="SSF46689">
    <property type="entry name" value="Homeodomain-like"/>
    <property type="match status" value="2"/>
</dbReference>
<dbReference type="PROSITE" id="PS01124">
    <property type="entry name" value="HTH_ARAC_FAMILY_2"/>
    <property type="match status" value="1"/>
</dbReference>
<dbReference type="PANTHER" id="PTHR43280">
    <property type="entry name" value="ARAC-FAMILY TRANSCRIPTIONAL REGULATOR"/>
    <property type="match status" value="1"/>
</dbReference>
<keyword evidence="3" id="KW-0804">Transcription</keyword>
<dbReference type="AlphaFoldDB" id="A0A1V4HPI9"/>
<evidence type="ECO:0000313" key="5">
    <source>
        <dbReference type="EMBL" id="OPH59371.1"/>
    </source>
</evidence>
<dbReference type="GO" id="GO:0003700">
    <property type="term" value="F:DNA-binding transcription factor activity"/>
    <property type="evidence" value="ECO:0007669"/>
    <property type="project" value="InterPro"/>
</dbReference>
<proteinExistence type="predicted"/>
<dbReference type="EMBL" id="MBTG01000007">
    <property type="protein sequence ID" value="OPH59371.1"/>
    <property type="molecule type" value="Genomic_DNA"/>
</dbReference>
<organism evidence="5 6">
    <name type="scientific">Paenibacillus ferrarius</name>
    <dbReference type="NCBI Taxonomy" id="1469647"/>
    <lineage>
        <taxon>Bacteria</taxon>
        <taxon>Bacillati</taxon>
        <taxon>Bacillota</taxon>
        <taxon>Bacilli</taxon>
        <taxon>Bacillales</taxon>
        <taxon>Paenibacillaceae</taxon>
        <taxon>Paenibacillus</taxon>
    </lineage>
</organism>
<dbReference type="SMART" id="SM00342">
    <property type="entry name" value="HTH_ARAC"/>
    <property type="match status" value="1"/>
</dbReference>
<dbReference type="GO" id="GO:0043565">
    <property type="term" value="F:sequence-specific DNA binding"/>
    <property type="evidence" value="ECO:0007669"/>
    <property type="project" value="InterPro"/>
</dbReference>
<name>A0A1V4HPI9_9BACL</name>
<dbReference type="PANTHER" id="PTHR43280:SF10">
    <property type="entry name" value="REGULATORY PROTEIN POCR"/>
    <property type="match status" value="1"/>
</dbReference>
<dbReference type="OrthoDB" id="9807321at2"/>
<evidence type="ECO:0000259" key="4">
    <source>
        <dbReference type="PROSITE" id="PS01124"/>
    </source>
</evidence>
<dbReference type="Pfam" id="PF12833">
    <property type="entry name" value="HTH_18"/>
    <property type="match status" value="1"/>
</dbReference>
<gene>
    <name evidence="5" type="ORF">BC351_20905</name>
</gene>
<accession>A0A1V4HPI9</accession>
<keyword evidence="1" id="KW-0805">Transcription regulation</keyword>
<keyword evidence="6" id="KW-1185">Reference proteome</keyword>
<evidence type="ECO:0000313" key="6">
    <source>
        <dbReference type="Proteomes" id="UP000190626"/>
    </source>
</evidence>
<comment type="caution">
    <text evidence="5">The sequence shown here is derived from an EMBL/GenBank/DDBJ whole genome shotgun (WGS) entry which is preliminary data.</text>
</comment>
<dbReference type="Proteomes" id="UP000190626">
    <property type="component" value="Unassembled WGS sequence"/>
</dbReference>
<evidence type="ECO:0000256" key="3">
    <source>
        <dbReference type="ARBA" id="ARBA00023163"/>
    </source>
</evidence>
<reference evidence="6" key="1">
    <citation type="submission" date="2016-07" db="EMBL/GenBank/DDBJ databases">
        <authorList>
            <person name="Florea S."/>
            <person name="Webb J.S."/>
            <person name="Jaromczyk J."/>
            <person name="Schardl C.L."/>
        </authorList>
    </citation>
    <scope>NUCLEOTIDE SEQUENCE [LARGE SCALE GENOMIC DNA]</scope>
    <source>
        <strain evidence="6">CY1</strain>
    </source>
</reference>
<keyword evidence="2" id="KW-0238">DNA-binding</keyword>